<comment type="caution">
    <text evidence="17">The sequence shown here is derived from an EMBL/GenBank/DDBJ whole genome shotgun (WGS) entry which is preliminary data.</text>
</comment>
<dbReference type="EMBL" id="QKZV01000001">
    <property type="protein sequence ID" value="PZX65519.1"/>
    <property type="molecule type" value="Genomic_DNA"/>
</dbReference>
<dbReference type="SMART" id="SM00904">
    <property type="entry name" value="Flavokinase"/>
    <property type="match status" value="1"/>
</dbReference>
<dbReference type="InterPro" id="IPR023468">
    <property type="entry name" value="Riboflavin_kinase"/>
</dbReference>
<dbReference type="InterPro" id="IPR002606">
    <property type="entry name" value="Riboflavin_kinase_bac"/>
</dbReference>
<comment type="catalytic activity">
    <reaction evidence="14 15">
        <text>FMN + ATP + H(+) = FAD + diphosphate</text>
        <dbReference type="Rhea" id="RHEA:17237"/>
        <dbReference type="ChEBI" id="CHEBI:15378"/>
        <dbReference type="ChEBI" id="CHEBI:30616"/>
        <dbReference type="ChEBI" id="CHEBI:33019"/>
        <dbReference type="ChEBI" id="CHEBI:57692"/>
        <dbReference type="ChEBI" id="CHEBI:58210"/>
        <dbReference type="EC" id="2.7.7.2"/>
    </reaction>
</comment>
<sequence>MQVHYNIDALPHFKNCVITIGTFDGVHIGHTTILQQLKEEAAAVTGETVVITFHPHPRKIVGDVPDIKILTTLDEKISLIEKQDIDHLVVVPFNEAFSQLSADAYIKNFLVAKFRPHTIIIGYDHHFGHDRTGNFSLLETYGKAMGFLVKEIPVQVIETAAISSTRIRKALLQNDIATASHLLGYDYFFSGTIISGDKIGRTIGYPTANIQLNNTDKLVPGDGVYAVYCSVNAGKNNLSAYSSLKGMMYIGSRPVVNGKRRVIEVNIFDFNEDIYECTMQVTLKAFIRGDMPLTSLQALQQQLALDKQAVLSQLV</sequence>
<dbReference type="AlphaFoldDB" id="A0A2W7SEG7"/>
<dbReference type="NCBIfam" id="TIGR00125">
    <property type="entry name" value="cyt_tran_rel"/>
    <property type="match status" value="1"/>
</dbReference>
<keyword evidence="5 15" id="KW-0288">FMN</keyword>
<dbReference type="InterPro" id="IPR004821">
    <property type="entry name" value="Cyt_trans-like"/>
</dbReference>
<evidence type="ECO:0000259" key="16">
    <source>
        <dbReference type="SMART" id="SM00904"/>
    </source>
</evidence>
<dbReference type="RefSeq" id="WP_111293010.1">
    <property type="nucleotide sequence ID" value="NZ_QKZV01000001.1"/>
</dbReference>
<organism evidence="17 18">
    <name type="scientific">Hydrotalea sandarakina</name>
    <dbReference type="NCBI Taxonomy" id="1004304"/>
    <lineage>
        <taxon>Bacteria</taxon>
        <taxon>Pseudomonadati</taxon>
        <taxon>Bacteroidota</taxon>
        <taxon>Chitinophagia</taxon>
        <taxon>Chitinophagales</taxon>
        <taxon>Chitinophagaceae</taxon>
        <taxon>Hydrotalea</taxon>
    </lineage>
</organism>
<dbReference type="SUPFAM" id="SSF82114">
    <property type="entry name" value="Riboflavin kinase-like"/>
    <property type="match status" value="1"/>
</dbReference>
<keyword evidence="4 15" id="KW-0285">Flavoprotein</keyword>
<keyword evidence="6 15" id="KW-0808">Transferase</keyword>
<keyword evidence="12" id="KW-0511">Multifunctional enzyme</keyword>
<evidence type="ECO:0000313" key="17">
    <source>
        <dbReference type="EMBL" id="PZX65519.1"/>
    </source>
</evidence>
<keyword evidence="9 15" id="KW-0418">Kinase</keyword>
<dbReference type="Pfam" id="PF06574">
    <property type="entry name" value="FAD_syn"/>
    <property type="match status" value="1"/>
</dbReference>
<dbReference type="NCBIfam" id="TIGR00083">
    <property type="entry name" value="ribF"/>
    <property type="match status" value="1"/>
</dbReference>
<proteinExistence type="inferred from homology"/>
<keyword evidence="7 15" id="KW-0548">Nucleotidyltransferase</keyword>
<reference evidence="17 18" key="1">
    <citation type="submission" date="2018-06" db="EMBL/GenBank/DDBJ databases">
        <title>Genomic Encyclopedia of Archaeal and Bacterial Type Strains, Phase II (KMG-II): from individual species to whole genera.</title>
        <authorList>
            <person name="Goeker M."/>
        </authorList>
    </citation>
    <scope>NUCLEOTIDE SEQUENCE [LARGE SCALE GENOMIC DNA]</scope>
    <source>
        <strain evidence="17 18">DSM 23241</strain>
    </source>
</reference>
<comment type="pathway">
    <text evidence="2 15">Cofactor biosynthesis; FAD biosynthesis; FAD from FMN: step 1/1.</text>
</comment>
<evidence type="ECO:0000256" key="9">
    <source>
        <dbReference type="ARBA" id="ARBA00022777"/>
    </source>
</evidence>
<evidence type="ECO:0000256" key="11">
    <source>
        <dbReference type="ARBA" id="ARBA00022840"/>
    </source>
</evidence>
<evidence type="ECO:0000256" key="4">
    <source>
        <dbReference type="ARBA" id="ARBA00022630"/>
    </source>
</evidence>
<gene>
    <name evidence="17" type="ORF">LX80_00007</name>
</gene>
<dbReference type="UniPathway" id="UPA00277">
    <property type="reaction ID" value="UER00407"/>
</dbReference>
<evidence type="ECO:0000256" key="10">
    <source>
        <dbReference type="ARBA" id="ARBA00022827"/>
    </source>
</evidence>
<dbReference type="SUPFAM" id="SSF52374">
    <property type="entry name" value="Nucleotidylyl transferase"/>
    <property type="match status" value="1"/>
</dbReference>
<dbReference type="FunFam" id="3.40.50.620:FF:000021">
    <property type="entry name" value="Riboflavin biosynthesis protein"/>
    <property type="match status" value="1"/>
</dbReference>
<protein>
    <recommendedName>
        <fullName evidence="15">Riboflavin biosynthesis protein</fullName>
    </recommendedName>
    <domain>
        <recommendedName>
            <fullName evidence="15">Riboflavin kinase</fullName>
            <ecNumber evidence="15">2.7.1.26</ecNumber>
        </recommendedName>
        <alternativeName>
            <fullName evidence="15">Flavokinase</fullName>
        </alternativeName>
    </domain>
    <domain>
        <recommendedName>
            <fullName evidence="15">FMN adenylyltransferase</fullName>
            <ecNumber evidence="15">2.7.7.2</ecNumber>
        </recommendedName>
        <alternativeName>
            <fullName evidence="15">FAD pyrophosphorylase</fullName>
        </alternativeName>
        <alternativeName>
            <fullName evidence="15">FAD synthase</fullName>
        </alternativeName>
    </domain>
</protein>
<dbReference type="OrthoDB" id="9803667at2"/>
<dbReference type="Pfam" id="PF01687">
    <property type="entry name" value="Flavokinase"/>
    <property type="match status" value="1"/>
</dbReference>
<dbReference type="InterPro" id="IPR023465">
    <property type="entry name" value="Riboflavin_kinase_dom_sf"/>
</dbReference>
<evidence type="ECO:0000256" key="2">
    <source>
        <dbReference type="ARBA" id="ARBA00004726"/>
    </source>
</evidence>
<keyword evidence="10 15" id="KW-0274">FAD</keyword>
<dbReference type="GO" id="GO:0003919">
    <property type="term" value="F:FMN adenylyltransferase activity"/>
    <property type="evidence" value="ECO:0007669"/>
    <property type="project" value="UniProtKB-UniRule"/>
</dbReference>
<evidence type="ECO:0000256" key="1">
    <source>
        <dbReference type="ARBA" id="ARBA00002121"/>
    </source>
</evidence>
<feature type="domain" description="Riboflavin kinase" evidence="16">
    <location>
        <begin position="182"/>
        <end position="315"/>
    </location>
</feature>
<dbReference type="CDD" id="cd02064">
    <property type="entry name" value="FAD_synthetase_N"/>
    <property type="match status" value="1"/>
</dbReference>
<name>A0A2W7SEG7_9BACT</name>
<evidence type="ECO:0000256" key="13">
    <source>
        <dbReference type="ARBA" id="ARBA00047880"/>
    </source>
</evidence>
<comment type="function">
    <text evidence="1">Catalyzes the phosphorylation of riboflavin to FMN followed by the adenylation of FMN to FAD.</text>
</comment>
<evidence type="ECO:0000256" key="6">
    <source>
        <dbReference type="ARBA" id="ARBA00022679"/>
    </source>
</evidence>
<comment type="catalytic activity">
    <reaction evidence="13 15">
        <text>riboflavin + ATP = FMN + ADP + H(+)</text>
        <dbReference type="Rhea" id="RHEA:14357"/>
        <dbReference type="ChEBI" id="CHEBI:15378"/>
        <dbReference type="ChEBI" id="CHEBI:30616"/>
        <dbReference type="ChEBI" id="CHEBI:57986"/>
        <dbReference type="ChEBI" id="CHEBI:58210"/>
        <dbReference type="ChEBI" id="CHEBI:456216"/>
        <dbReference type="EC" id="2.7.1.26"/>
    </reaction>
</comment>
<accession>A0A2W7SEG7</accession>
<evidence type="ECO:0000256" key="14">
    <source>
        <dbReference type="ARBA" id="ARBA00049494"/>
    </source>
</evidence>
<dbReference type="GO" id="GO:0006747">
    <property type="term" value="P:FAD biosynthetic process"/>
    <property type="evidence" value="ECO:0007669"/>
    <property type="project" value="UniProtKB-UniRule"/>
</dbReference>
<dbReference type="PIRSF" id="PIRSF004491">
    <property type="entry name" value="FAD_Synth"/>
    <property type="match status" value="1"/>
</dbReference>
<evidence type="ECO:0000256" key="5">
    <source>
        <dbReference type="ARBA" id="ARBA00022643"/>
    </source>
</evidence>
<dbReference type="PANTHER" id="PTHR22749">
    <property type="entry name" value="RIBOFLAVIN KINASE/FMN ADENYLYLTRANSFERASE"/>
    <property type="match status" value="1"/>
</dbReference>
<keyword evidence="18" id="KW-1185">Reference proteome</keyword>
<dbReference type="InterPro" id="IPR014729">
    <property type="entry name" value="Rossmann-like_a/b/a_fold"/>
</dbReference>
<dbReference type="GO" id="GO:0005524">
    <property type="term" value="F:ATP binding"/>
    <property type="evidence" value="ECO:0007669"/>
    <property type="project" value="UniProtKB-UniRule"/>
</dbReference>
<dbReference type="UniPathway" id="UPA00276">
    <property type="reaction ID" value="UER00406"/>
</dbReference>
<evidence type="ECO:0000256" key="8">
    <source>
        <dbReference type="ARBA" id="ARBA00022741"/>
    </source>
</evidence>
<dbReference type="Gene3D" id="2.40.30.30">
    <property type="entry name" value="Riboflavin kinase-like"/>
    <property type="match status" value="1"/>
</dbReference>
<evidence type="ECO:0000256" key="12">
    <source>
        <dbReference type="ARBA" id="ARBA00023268"/>
    </source>
</evidence>
<comment type="pathway">
    <text evidence="3 15">Cofactor biosynthesis; FMN biosynthesis; FMN from riboflavin (ATP route): step 1/1.</text>
</comment>
<dbReference type="GO" id="GO:0009398">
    <property type="term" value="P:FMN biosynthetic process"/>
    <property type="evidence" value="ECO:0007669"/>
    <property type="project" value="UniProtKB-UniRule"/>
</dbReference>
<evidence type="ECO:0000313" key="18">
    <source>
        <dbReference type="Proteomes" id="UP000249720"/>
    </source>
</evidence>
<dbReference type="Gene3D" id="3.40.50.620">
    <property type="entry name" value="HUPs"/>
    <property type="match status" value="1"/>
</dbReference>
<comment type="similarity">
    <text evidence="15">Belongs to the ribF family.</text>
</comment>
<dbReference type="EC" id="2.7.7.2" evidence="15"/>
<dbReference type="GO" id="GO:0008531">
    <property type="term" value="F:riboflavin kinase activity"/>
    <property type="evidence" value="ECO:0007669"/>
    <property type="project" value="UniProtKB-UniRule"/>
</dbReference>
<keyword evidence="8 15" id="KW-0547">Nucleotide-binding</keyword>
<dbReference type="PANTHER" id="PTHR22749:SF6">
    <property type="entry name" value="RIBOFLAVIN KINASE"/>
    <property type="match status" value="1"/>
</dbReference>
<evidence type="ECO:0000256" key="7">
    <source>
        <dbReference type="ARBA" id="ARBA00022695"/>
    </source>
</evidence>
<dbReference type="Proteomes" id="UP000249720">
    <property type="component" value="Unassembled WGS sequence"/>
</dbReference>
<evidence type="ECO:0000256" key="3">
    <source>
        <dbReference type="ARBA" id="ARBA00005201"/>
    </source>
</evidence>
<dbReference type="InterPro" id="IPR015865">
    <property type="entry name" value="Riboflavin_kinase_bac/euk"/>
</dbReference>
<dbReference type="InterPro" id="IPR015864">
    <property type="entry name" value="FAD_synthase"/>
</dbReference>
<evidence type="ECO:0000256" key="15">
    <source>
        <dbReference type="PIRNR" id="PIRNR004491"/>
    </source>
</evidence>
<dbReference type="GO" id="GO:0009231">
    <property type="term" value="P:riboflavin biosynthetic process"/>
    <property type="evidence" value="ECO:0007669"/>
    <property type="project" value="InterPro"/>
</dbReference>
<dbReference type="EC" id="2.7.1.26" evidence="15"/>
<keyword evidence="11 15" id="KW-0067">ATP-binding</keyword>